<dbReference type="InterPro" id="IPR036249">
    <property type="entry name" value="Thioredoxin-like_sf"/>
</dbReference>
<comment type="caution">
    <text evidence="2">The sequence shown here is derived from an EMBL/GenBank/DDBJ whole genome shotgun (WGS) entry which is preliminary data.</text>
</comment>
<reference evidence="2 3" key="1">
    <citation type="submission" date="2022-01" db="EMBL/GenBank/DDBJ databases">
        <title>Paraglaciecola sp. G1-23.</title>
        <authorList>
            <person name="Jin M.S."/>
            <person name="Han D.M."/>
            <person name="Kim H.M."/>
            <person name="Jeon C.O."/>
        </authorList>
    </citation>
    <scope>NUCLEOTIDE SEQUENCE [LARGE SCALE GENOMIC DNA]</scope>
    <source>
        <strain evidence="2 3">G1-23</strain>
    </source>
</reference>
<feature type="coiled-coil region" evidence="1">
    <location>
        <begin position="76"/>
        <end position="110"/>
    </location>
</feature>
<evidence type="ECO:0000256" key="1">
    <source>
        <dbReference type="SAM" id="Coils"/>
    </source>
</evidence>
<proteinExistence type="predicted"/>
<sequence>MYRILCCFFVIFSAGCTSTEENKIEPAVGQISIQELFIDYPVFKQSYQSYQPSQRELSLAKHLTGKSLVVLFGTWCHDSEREIPRLLKLLDEAEIELSSLTLRALNYSKQDPAGMHHKYNLEFTPTIILLDGEKELGRIVEVPRLSLGEDLAAFVRTTKNEPSK</sequence>
<keyword evidence="3" id="KW-1185">Reference proteome</keyword>
<name>A0ABS9D5C2_9ALTE</name>
<dbReference type="SUPFAM" id="SSF52833">
    <property type="entry name" value="Thioredoxin-like"/>
    <property type="match status" value="1"/>
</dbReference>
<protein>
    <submittedName>
        <fullName evidence="2">Thioredoxin family protein</fullName>
    </submittedName>
</protein>
<dbReference type="EMBL" id="JAKGAS010000002">
    <property type="protein sequence ID" value="MCF2947642.1"/>
    <property type="molecule type" value="Genomic_DNA"/>
</dbReference>
<organism evidence="2 3">
    <name type="scientific">Paraglaciecola algarum</name>
    <dbReference type="NCBI Taxonomy" id="3050085"/>
    <lineage>
        <taxon>Bacteria</taxon>
        <taxon>Pseudomonadati</taxon>
        <taxon>Pseudomonadota</taxon>
        <taxon>Gammaproteobacteria</taxon>
        <taxon>Alteromonadales</taxon>
        <taxon>Alteromonadaceae</taxon>
        <taxon>Paraglaciecola</taxon>
    </lineage>
</organism>
<keyword evidence="1" id="KW-0175">Coiled coil</keyword>
<dbReference type="Gene3D" id="3.40.30.10">
    <property type="entry name" value="Glutaredoxin"/>
    <property type="match status" value="1"/>
</dbReference>
<gene>
    <name evidence="2" type="ORF">L0668_05945</name>
</gene>
<evidence type="ECO:0000313" key="3">
    <source>
        <dbReference type="Proteomes" id="UP001521137"/>
    </source>
</evidence>
<evidence type="ECO:0000313" key="2">
    <source>
        <dbReference type="EMBL" id="MCF2947642.1"/>
    </source>
</evidence>
<dbReference type="PROSITE" id="PS51257">
    <property type="entry name" value="PROKAR_LIPOPROTEIN"/>
    <property type="match status" value="1"/>
</dbReference>
<accession>A0ABS9D5C2</accession>
<dbReference type="Proteomes" id="UP001521137">
    <property type="component" value="Unassembled WGS sequence"/>
</dbReference>
<dbReference type="RefSeq" id="WP_235311161.1">
    <property type="nucleotide sequence ID" value="NZ_JAKGAS010000002.1"/>
</dbReference>